<keyword evidence="2" id="KW-1185">Reference proteome</keyword>
<sequence>MNLTSAYLLPLLHFYQGVTAKTASLLIWSSTAPAFYFFFYDYTRSNLELGTCRCLGDQAELPVFPVGEGIHTDRILLRVCPHAQQGQPLSRVGGLGISRLVNSRHAGSCCNATAS</sequence>
<proteinExistence type="predicted"/>
<evidence type="ECO:0000313" key="1">
    <source>
        <dbReference type="EMBL" id="KAL2799175.1"/>
    </source>
</evidence>
<name>A0ABR4GJD4_9EURO</name>
<evidence type="ECO:0000313" key="2">
    <source>
        <dbReference type="Proteomes" id="UP001610563"/>
    </source>
</evidence>
<comment type="caution">
    <text evidence="1">The sequence shown here is derived from an EMBL/GenBank/DDBJ whole genome shotgun (WGS) entry which is preliminary data.</text>
</comment>
<organism evidence="1 2">
    <name type="scientific">Aspergillus keveii</name>
    <dbReference type="NCBI Taxonomy" id="714993"/>
    <lineage>
        <taxon>Eukaryota</taxon>
        <taxon>Fungi</taxon>
        <taxon>Dikarya</taxon>
        <taxon>Ascomycota</taxon>
        <taxon>Pezizomycotina</taxon>
        <taxon>Eurotiomycetes</taxon>
        <taxon>Eurotiomycetidae</taxon>
        <taxon>Eurotiales</taxon>
        <taxon>Aspergillaceae</taxon>
        <taxon>Aspergillus</taxon>
        <taxon>Aspergillus subgen. Nidulantes</taxon>
    </lineage>
</organism>
<reference evidence="1 2" key="1">
    <citation type="submission" date="2024-07" db="EMBL/GenBank/DDBJ databases">
        <title>Section-level genome sequencing and comparative genomics of Aspergillus sections Usti and Cavernicolus.</title>
        <authorList>
            <consortium name="Lawrence Berkeley National Laboratory"/>
            <person name="Nybo J.L."/>
            <person name="Vesth T.C."/>
            <person name="Theobald S."/>
            <person name="Frisvad J.C."/>
            <person name="Larsen T.O."/>
            <person name="Kjaerboelling I."/>
            <person name="Rothschild-Mancinelli K."/>
            <person name="Lyhne E.K."/>
            <person name="Kogle M.E."/>
            <person name="Barry K."/>
            <person name="Clum A."/>
            <person name="Na H."/>
            <person name="Ledsgaard L."/>
            <person name="Lin J."/>
            <person name="Lipzen A."/>
            <person name="Kuo A."/>
            <person name="Riley R."/>
            <person name="Mondo S."/>
            <person name="Labutti K."/>
            <person name="Haridas S."/>
            <person name="Pangalinan J."/>
            <person name="Salamov A.A."/>
            <person name="Simmons B.A."/>
            <person name="Magnuson J.K."/>
            <person name="Chen J."/>
            <person name="Drula E."/>
            <person name="Henrissat B."/>
            <person name="Wiebenga A."/>
            <person name="Lubbers R.J."/>
            <person name="Gomes A.C."/>
            <person name="Makela M.R."/>
            <person name="Stajich J."/>
            <person name="Grigoriev I.V."/>
            <person name="Mortensen U.H."/>
            <person name="De Vries R.P."/>
            <person name="Baker S.E."/>
            <person name="Andersen M.R."/>
        </authorList>
    </citation>
    <scope>NUCLEOTIDE SEQUENCE [LARGE SCALE GENOMIC DNA]</scope>
    <source>
        <strain evidence="1 2">CBS 209.92</strain>
    </source>
</reference>
<accession>A0ABR4GJD4</accession>
<dbReference type="Proteomes" id="UP001610563">
    <property type="component" value="Unassembled WGS sequence"/>
</dbReference>
<gene>
    <name evidence="1" type="ORF">BJX66DRAFT_276629</name>
</gene>
<protein>
    <submittedName>
        <fullName evidence="1">Uncharacterized protein</fullName>
    </submittedName>
</protein>
<dbReference type="EMBL" id="JBFTWV010000009">
    <property type="protein sequence ID" value="KAL2799175.1"/>
    <property type="molecule type" value="Genomic_DNA"/>
</dbReference>